<dbReference type="PANTHER" id="PTHR14021:SF15">
    <property type="entry name" value="IRON-SULFUR CLUSTER CO-CHAPERONE PROTEIN HSCB"/>
    <property type="match status" value="1"/>
</dbReference>
<dbReference type="GO" id="GO:0044571">
    <property type="term" value="P:[2Fe-2S] cluster assembly"/>
    <property type="evidence" value="ECO:0007669"/>
    <property type="project" value="InterPro"/>
</dbReference>
<dbReference type="GO" id="GO:0051087">
    <property type="term" value="F:protein-folding chaperone binding"/>
    <property type="evidence" value="ECO:0007669"/>
    <property type="project" value="InterPro"/>
</dbReference>
<protein>
    <submittedName>
        <fullName evidence="1">Co-chaperone protein HscB</fullName>
    </submittedName>
</protein>
<dbReference type="PANTHER" id="PTHR14021">
    <property type="entry name" value="IRON-SULFUR CLUSTER CO-CHAPERONE PROTEIN HSCB"/>
    <property type="match status" value="1"/>
</dbReference>
<keyword evidence="2" id="KW-1185">Reference proteome</keyword>
<dbReference type="AlphaFoldDB" id="A0A2U8BRF6"/>
<dbReference type="Proteomes" id="UP000244519">
    <property type="component" value="Chromosome"/>
</dbReference>
<dbReference type="RefSeq" id="WP_145958096.1">
    <property type="nucleotide sequence ID" value="NZ_CP025989.1"/>
</dbReference>
<dbReference type="InterPro" id="IPR004640">
    <property type="entry name" value="HscB"/>
</dbReference>
<accession>A0A2U8BRF6</accession>
<proteinExistence type="predicted"/>
<evidence type="ECO:0000313" key="1">
    <source>
        <dbReference type="EMBL" id="AWD32936.1"/>
    </source>
</evidence>
<dbReference type="InterPro" id="IPR036869">
    <property type="entry name" value="J_dom_sf"/>
</dbReference>
<dbReference type="Gene3D" id="1.10.287.110">
    <property type="entry name" value="DnaJ domain"/>
    <property type="match status" value="1"/>
</dbReference>
<dbReference type="GO" id="GO:0001671">
    <property type="term" value="F:ATPase activator activity"/>
    <property type="evidence" value="ECO:0007669"/>
    <property type="project" value="InterPro"/>
</dbReference>
<evidence type="ECO:0000313" key="2">
    <source>
        <dbReference type="Proteomes" id="UP000244519"/>
    </source>
</evidence>
<dbReference type="EMBL" id="CP025989">
    <property type="protein sequence ID" value="AWD32936.1"/>
    <property type="molecule type" value="Genomic_DNA"/>
</dbReference>
<dbReference type="SUPFAM" id="SSF46565">
    <property type="entry name" value="Chaperone J-domain"/>
    <property type="match status" value="1"/>
</dbReference>
<dbReference type="KEGG" id="fso:Fsol_00128"/>
<reference evidence="1 2" key="1">
    <citation type="journal article" date="2018" name="Genome Biol. Evol.">
        <title>The Genome Sequence of "Candidatus Fokinia solitaria": Insights on Reductive Evolution in Rickettsiales.</title>
        <authorList>
            <person name="Floriano A.M."/>
            <person name="Castelli M."/>
            <person name="Krenek S."/>
            <person name="Berendonk T.U."/>
            <person name="Bazzocchi C."/>
            <person name="Petroni G."/>
            <person name="Sassera D."/>
        </authorList>
    </citation>
    <scope>NUCLEOTIDE SEQUENCE [LARGE SCALE GENOMIC DNA]</scope>
    <source>
        <strain evidence="1">Rio ETE_ALG 3VII</strain>
    </source>
</reference>
<organism evidence="1 2">
    <name type="scientific">Candidatus Fokinia solitaria</name>
    <dbReference type="NCBI Taxonomy" id="1802984"/>
    <lineage>
        <taxon>Bacteria</taxon>
        <taxon>Pseudomonadati</taxon>
        <taxon>Pseudomonadota</taxon>
        <taxon>Alphaproteobacteria</taxon>
        <taxon>Rickettsiales</taxon>
        <taxon>Candidatus Midichloriaceae</taxon>
        <taxon>Candidatus Fokinia</taxon>
    </lineage>
</organism>
<gene>
    <name evidence="1" type="ORF">Fsol_00128</name>
</gene>
<name>A0A2U8BRF6_9RICK</name>
<sequence length="203" mass="23744">MNIKCVSCCAISHDMDICNKCGKVIQLDDKMVLYKDTPFENAENWITLFDILNITEQETFSNDILLLKCNQKQEKFHPDKHIYATQFEKLIAMHRASICNRALVTLSDFVSRVEYILQVHRIKEVADDSILKDLFMLNIKFEESDSEGKLQIMTTIKDKVFTLQKLIIKIITLSQYDNVSKYLIELRYLTKMKKNLHNLTILS</sequence>